<dbReference type="EMBL" id="GGEC01089340">
    <property type="protein sequence ID" value="MBX69824.1"/>
    <property type="molecule type" value="Transcribed_RNA"/>
</dbReference>
<keyword evidence="1" id="KW-1133">Transmembrane helix</keyword>
<dbReference type="AlphaFoldDB" id="A0A2P2QSI6"/>
<accession>A0A2P2QSI6</accession>
<feature type="transmembrane region" description="Helical" evidence="1">
    <location>
        <begin position="32"/>
        <end position="57"/>
    </location>
</feature>
<proteinExistence type="predicted"/>
<name>A0A2P2QSI6_RHIMU</name>
<protein>
    <recommendedName>
        <fullName evidence="3">Transmembrane protein</fullName>
    </recommendedName>
</protein>
<keyword evidence="1" id="KW-0812">Transmembrane</keyword>
<organism evidence="2">
    <name type="scientific">Rhizophora mucronata</name>
    <name type="common">Asiatic mangrove</name>
    <dbReference type="NCBI Taxonomy" id="61149"/>
    <lineage>
        <taxon>Eukaryota</taxon>
        <taxon>Viridiplantae</taxon>
        <taxon>Streptophyta</taxon>
        <taxon>Embryophyta</taxon>
        <taxon>Tracheophyta</taxon>
        <taxon>Spermatophyta</taxon>
        <taxon>Magnoliopsida</taxon>
        <taxon>eudicotyledons</taxon>
        <taxon>Gunneridae</taxon>
        <taxon>Pentapetalae</taxon>
        <taxon>rosids</taxon>
        <taxon>fabids</taxon>
        <taxon>Malpighiales</taxon>
        <taxon>Rhizophoraceae</taxon>
        <taxon>Rhizophora</taxon>
    </lineage>
</organism>
<evidence type="ECO:0008006" key="3">
    <source>
        <dbReference type="Google" id="ProtNLM"/>
    </source>
</evidence>
<evidence type="ECO:0000256" key="1">
    <source>
        <dbReference type="SAM" id="Phobius"/>
    </source>
</evidence>
<evidence type="ECO:0000313" key="2">
    <source>
        <dbReference type="EMBL" id="MBX69824.1"/>
    </source>
</evidence>
<keyword evidence="1" id="KW-0472">Membrane</keyword>
<feature type="transmembrane region" description="Helical" evidence="1">
    <location>
        <begin position="64"/>
        <end position="81"/>
    </location>
</feature>
<sequence>MNILREEMDGSLVSPQCFGFFGAGHSTVCDNFLFIVLSRASCFCSGELLLVVLSLLGRCDFTDVFLFVSFVLVLFSGFLGVC</sequence>
<reference evidence="2" key="1">
    <citation type="submission" date="2018-02" db="EMBL/GenBank/DDBJ databases">
        <title>Rhizophora mucronata_Transcriptome.</title>
        <authorList>
            <person name="Meera S.P."/>
            <person name="Sreeshan A."/>
            <person name="Augustine A."/>
        </authorList>
    </citation>
    <scope>NUCLEOTIDE SEQUENCE</scope>
    <source>
        <tissue evidence="2">Leaf</tissue>
    </source>
</reference>